<dbReference type="RefSeq" id="WP_161819339.1">
    <property type="nucleotide sequence ID" value="NZ_JAACJS010000015.1"/>
</dbReference>
<proteinExistence type="predicted"/>
<evidence type="ECO:0008006" key="3">
    <source>
        <dbReference type="Google" id="ProtNLM"/>
    </source>
</evidence>
<protein>
    <recommendedName>
        <fullName evidence="3">Cupin</fullName>
    </recommendedName>
</protein>
<name>A0ABW9ZVK7_9BACT</name>
<dbReference type="InterPro" id="IPR011051">
    <property type="entry name" value="RmlC_Cupin_sf"/>
</dbReference>
<dbReference type="Proteomes" id="UP000753802">
    <property type="component" value="Unassembled WGS sequence"/>
</dbReference>
<keyword evidence="2" id="KW-1185">Reference proteome</keyword>
<dbReference type="Gene3D" id="2.60.120.10">
    <property type="entry name" value="Jelly Rolls"/>
    <property type="match status" value="1"/>
</dbReference>
<gene>
    <name evidence="1" type="ORF">GWC95_13980</name>
</gene>
<organism evidence="1 2">
    <name type="scientific">Sediminibacterium roseum</name>
    <dbReference type="NCBI Taxonomy" id="1978412"/>
    <lineage>
        <taxon>Bacteria</taxon>
        <taxon>Pseudomonadati</taxon>
        <taxon>Bacteroidota</taxon>
        <taxon>Chitinophagia</taxon>
        <taxon>Chitinophagales</taxon>
        <taxon>Chitinophagaceae</taxon>
        <taxon>Sediminibacterium</taxon>
    </lineage>
</organism>
<sequence length="129" mass="14322">MKTTDSTYNRPEGARVLDAPYVITDINTSLQQLQHEHGWEETDCNGITLFKTDNLTTVLICMHTGSRIGENSIDGTVTMQILEGEVELTADEEVVTLHAGQLVMLHHEVTHSLLATEETMVLLTNHTCC</sequence>
<dbReference type="SUPFAM" id="SSF51182">
    <property type="entry name" value="RmlC-like cupins"/>
    <property type="match status" value="1"/>
</dbReference>
<evidence type="ECO:0000313" key="1">
    <source>
        <dbReference type="EMBL" id="NCI51039.1"/>
    </source>
</evidence>
<evidence type="ECO:0000313" key="2">
    <source>
        <dbReference type="Proteomes" id="UP000753802"/>
    </source>
</evidence>
<dbReference type="PANTHER" id="PTHR37694">
    <property type="entry name" value="SLR8022 PROTEIN"/>
    <property type="match status" value="1"/>
</dbReference>
<reference evidence="1 2" key="1">
    <citation type="submission" date="2020-01" db="EMBL/GenBank/DDBJ databases">
        <title>Genome analysis.</title>
        <authorList>
            <person name="Wu S."/>
            <person name="Wang G."/>
        </authorList>
    </citation>
    <scope>NUCLEOTIDE SEQUENCE [LARGE SCALE GENOMIC DNA]</scope>
    <source>
        <strain evidence="1 2">SYL130</strain>
    </source>
</reference>
<dbReference type="PANTHER" id="PTHR37694:SF1">
    <property type="entry name" value="SLR8022 PROTEIN"/>
    <property type="match status" value="1"/>
</dbReference>
<dbReference type="EMBL" id="JAACJS010000015">
    <property type="protein sequence ID" value="NCI51039.1"/>
    <property type="molecule type" value="Genomic_DNA"/>
</dbReference>
<comment type="caution">
    <text evidence="1">The sequence shown here is derived from an EMBL/GenBank/DDBJ whole genome shotgun (WGS) entry which is preliminary data.</text>
</comment>
<accession>A0ABW9ZVK7</accession>
<dbReference type="InterPro" id="IPR014710">
    <property type="entry name" value="RmlC-like_jellyroll"/>
</dbReference>